<comment type="caution">
    <text evidence="3">The sequence shown here is derived from an EMBL/GenBank/DDBJ whole genome shotgun (WGS) entry which is preliminary data.</text>
</comment>
<dbReference type="GO" id="GO:0009103">
    <property type="term" value="P:lipopolysaccharide biosynthetic process"/>
    <property type="evidence" value="ECO:0007669"/>
    <property type="project" value="TreeGrafter"/>
</dbReference>
<gene>
    <name evidence="3" type="ORF">GM51_4825</name>
</gene>
<dbReference type="CDD" id="cd03801">
    <property type="entry name" value="GT4_PimA-like"/>
    <property type="match status" value="1"/>
</dbReference>
<keyword evidence="1" id="KW-0808">Transferase</keyword>
<dbReference type="PANTHER" id="PTHR46401">
    <property type="entry name" value="GLYCOSYLTRANSFERASE WBBK-RELATED"/>
    <property type="match status" value="1"/>
</dbReference>
<evidence type="ECO:0000313" key="3">
    <source>
        <dbReference type="EMBL" id="KGA20895.1"/>
    </source>
</evidence>
<name>A0A094Q9I4_9ZZZZ</name>
<proteinExistence type="predicted"/>
<dbReference type="GO" id="GO:0016757">
    <property type="term" value="F:glycosyltransferase activity"/>
    <property type="evidence" value="ECO:0007669"/>
    <property type="project" value="InterPro"/>
</dbReference>
<accession>A0A094Q9I4</accession>
<dbReference type="InterPro" id="IPR001296">
    <property type="entry name" value="Glyco_trans_1"/>
</dbReference>
<evidence type="ECO:0000259" key="2">
    <source>
        <dbReference type="Pfam" id="PF00534"/>
    </source>
</evidence>
<dbReference type="Pfam" id="PF00534">
    <property type="entry name" value="Glycos_transf_1"/>
    <property type="match status" value="1"/>
</dbReference>
<dbReference type="EMBL" id="JNSL01000019">
    <property type="protein sequence ID" value="KGA20895.1"/>
    <property type="molecule type" value="Genomic_DNA"/>
</dbReference>
<dbReference type="SUPFAM" id="SSF53756">
    <property type="entry name" value="UDP-Glycosyltransferase/glycogen phosphorylase"/>
    <property type="match status" value="1"/>
</dbReference>
<dbReference type="Gene3D" id="3.40.50.2000">
    <property type="entry name" value="Glycogen Phosphorylase B"/>
    <property type="match status" value="2"/>
</dbReference>
<evidence type="ECO:0000256" key="1">
    <source>
        <dbReference type="ARBA" id="ARBA00022679"/>
    </source>
</evidence>
<dbReference type="PANTHER" id="PTHR46401:SF2">
    <property type="entry name" value="GLYCOSYLTRANSFERASE WBBK-RELATED"/>
    <property type="match status" value="1"/>
</dbReference>
<dbReference type="AlphaFoldDB" id="A0A094Q9I4"/>
<reference evidence="3" key="1">
    <citation type="submission" date="2014-06" db="EMBL/GenBank/DDBJ databases">
        <title>Key roles for freshwater Actinobacteria revealed by deep metagenomic sequencing.</title>
        <authorList>
            <person name="Ghai R."/>
            <person name="Mizuno C.M."/>
            <person name="Picazo A."/>
            <person name="Camacho A."/>
            <person name="Rodriguez-Valera F."/>
        </authorList>
    </citation>
    <scope>NUCLEOTIDE SEQUENCE</scope>
</reference>
<sequence>MADAAFPSKMGGVEKWLHHLSLAVNVLNIEVVYLNNLNQSANYGKLSYKSFKNKFSFDSKSNNRSIFSILHFTLFVSQWLFKNSRNGDIVYVHQTPLIPIIAVKIVSYFKKFQIINEWIEIWTFKNWRIEVGFVNGLVGYFFQSIGIMLSQNIITASNSVHNYFIRFYPDKRVIKISGQYVHKMPELSFESLISEKYSENYLVISRFSKEKNVNLALILFSDILRIKKNSFLTLVGYGVEFENLLILAEKLNISSNIKFINNLNEEELTQLYLSAQFLIHLSRREGFGLVVGEAASYGAVPIIIQNPDNESVNRCKDFGLIFDSFDSRFMADVILKSDCKSLSKSAFEYFQRNLSIENVDSAAKQIIDFAKTIIRN</sequence>
<protein>
    <recommendedName>
        <fullName evidence="2">Glycosyl transferase family 1 domain-containing protein</fullName>
    </recommendedName>
</protein>
<feature type="domain" description="Glycosyl transferase family 1" evidence="2">
    <location>
        <begin position="198"/>
        <end position="334"/>
    </location>
</feature>
<organism evidence="3">
    <name type="scientific">freshwater metagenome</name>
    <dbReference type="NCBI Taxonomy" id="449393"/>
    <lineage>
        <taxon>unclassified sequences</taxon>
        <taxon>metagenomes</taxon>
        <taxon>ecological metagenomes</taxon>
    </lineage>
</organism>